<dbReference type="InterPro" id="IPR008964">
    <property type="entry name" value="Invasin/intimin_cell_adhesion"/>
</dbReference>
<sequence length="265" mass="29924">MKKYLCFLTFFLLSPFLLFPLFSAHAQEKAQAESATVSATVDSPVSVEKSKVTLNTIETLADPVNHPILLAVTLYDKDQKPLPDRGVFVTSNRGDVDVIEATSKLSQYQVHAAEISDMQKDKTDKDGKVSFRITSFIPGKVILQVLADNVVALDTQTIQFKTLPFPTELTITLALPWTQQEWTIFSPQLQEENLTPSQKEAKIIANPGTKIKINFWVFAPFLLIGIGIPIFIILNFLNLRKMHKMEKEQTLLLKKMFPPNYNRQS</sequence>
<name>A0A1F5DMJ6_9BACT</name>
<dbReference type="AlphaFoldDB" id="A0A1F5DMJ6"/>
<evidence type="ECO:0000256" key="2">
    <source>
        <dbReference type="SAM" id="SignalP"/>
    </source>
</evidence>
<dbReference type="EMBL" id="MEZT01000022">
    <property type="protein sequence ID" value="OGD56352.1"/>
    <property type="molecule type" value="Genomic_DNA"/>
</dbReference>
<keyword evidence="1" id="KW-0812">Transmembrane</keyword>
<keyword evidence="1" id="KW-0472">Membrane</keyword>
<proteinExistence type="predicted"/>
<dbReference type="Proteomes" id="UP000178764">
    <property type="component" value="Unassembled WGS sequence"/>
</dbReference>
<organism evidence="3 4">
    <name type="scientific">Candidatus Berkelbacteria bacterium RBG_13_40_8</name>
    <dbReference type="NCBI Taxonomy" id="1797467"/>
    <lineage>
        <taxon>Bacteria</taxon>
        <taxon>Candidatus Berkelbacteria</taxon>
    </lineage>
</organism>
<comment type="caution">
    <text evidence="3">The sequence shown here is derived from an EMBL/GenBank/DDBJ whole genome shotgun (WGS) entry which is preliminary data.</text>
</comment>
<evidence type="ECO:0008006" key="5">
    <source>
        <dbReference type="Google" id="ProtNLM"/>
    </source>
</evidence>
<dbReference type="InterPro" id="IPR013783">
    <property type="entry name" value="Ig-like_fold"/>
</dbReference>
<evidence type="ECO:0000256" key="1">
    <source>
        <dbReference type="SAM" id="Phobius"/>
    </source>
</evidence>
<dbReference type="SUPFAM" id="SSF49373">
    <property type="entry name" value="Invasin/intimin cell-adhesion fragments"/>
    <property type="match status" value="1"/>
</dbReference>
<feature type="transmembrane region" description="Helical" evidence="1">
    <location>
        <begin position="215"/>
        <end position="237"/>
    </location>
</feature>
<protein>
    <recommendedName>
        <fullName evidence="5">Big-1 domain-containing protein</fullName>
    </recommendedName>
</protein>
<keyword evidence="1" id="KW-1133">Transmembrane helix</keyword>
<feature type="signal peptide" evidence="2">
    <location>
        <begin position="1"/>
        <end position="26"/>
    </location>
</feature>
<gene>
    <name evidence="3" type="ORF">A2V71_01395</name>
</gene>
<evidence type="ECO:0000313" key="3">
    <source>
        <dbReference type="EMBL" id="OGD56352.1"/>
    </source>
</evidence>
<reference evidence="3 4" key="1">
    <citation type="journal article" date="2016" name="Nat. Commun.">
        <title>Thousands of microbial genomes shed light on interconnected biogeochemical processes in an aquifer system.</title>
        <authorList>
            <person name="Anantharaman K."/>
            <person name="Brown C.T."/>
            <person name="Hug L.A."/>
            <person name="Sharon I."/>
            <person name="Castelle C.J."/>
            <person name="Probst A.J."/>
            <person name="Thomas B.C."/>
            <person name="Singh A."/>
            <person name="Wilkins M.J."/>
            <person name="Karaoz U."/>
            <person name="Brodie E.L."/>
            <person name="Williams K.H."/>
            <person name="Hubbard S.S."/>
            <person name="Banfield J.F."/>
        </authorList>
    </citation>
    <scope>NUCLEOTIDE SEQUENCE [LARGE SCALE GENOMIC DNA]</scope>
</reference>
<keyword evidence="2" id="KW-0732">Signal</keyword>
<accession>A0A1F5DMJ6</accession>
<evidence type="ECO:0000313" key="4">
    <source>
        <dbReference type="Proteomes" id="UP000178764"/>
    </source>
</evidence>
<dbReference type="Gene3D" id="2.60.40.10">
    <property type="entry name" value="Immunoglobulins"/>
    <property type="match status" value="1"/>
</dbReference>
<feature type="chain" id="PRO_5009518255" description="Big-1 domain-containing protein" evidence="2">
    <location>
        <begin position="27"/>
        <end position="265"/>
    </location>
</feature>